<dbReference type="SUPFAM" id="SSF46689">
    <property type="entry name" value="Homeodomain-like"/>
    <property type="match status" value="1"/>
</dbReference>
<dbReference type="PROSITE" id="PS50045">
    <property type="entry name" value="SIGMA54_INTERACT_4"/>
    <property type="match status" value="1"/>
</dbReference>
<dbReference type="InterPro" id="IPR002078">
    <property type="entry name" value="Sigma_54_int"/>
</dbReference>
<dbReference type="PROSITE" id="PS00675">
    <property type="entry name" value="SIGMA54_INTERACT_1"/>
    <property type="match status" value="1"/>
</dbReference>
<dbReference type="Gene3D" id="3.30.450.20">
    <property type="entry name" value="PAS domain"/>
    <property type="match status" value="1"/>
</dbReference>
<evidence type="ECO:0000256" key="2">
    <source>
        <dbReference type="ARBA" id="ARBA00022797"/>
    </source>
</evidence>
<dbReference type="PROSITE" id="PS50113">
    <property type="entry name" value="PAC"/>
    <property type="match status" value="1"/>
</dbReference>
<dbReference type="InterPro" id="IPR025943">
    <property type="entry name" value="Sigma_54_int_dom_ATP-bd_2"/>
</dbReference>
<dbReference type="Gene3D" id="3.40.50.300">
    <property type="entry name" value="P-loop containing nucleotide triphosphate hydrolases"/>
    <property type="match status" value="1"/>
</dbReference>
<evidence type="ECO:0000256" key="5">
    <source>
        <dbReference type="SAM" id="Coils"/>
    </source>
</evidence>
<keyword evidence="10" id="KW-1185">Reference proteome</keyword>
<dbReference type="SMART" id="SM00382">
    <property type="entry name" value="AAA"/>
    <property type="match status" value="1"/>
</dbReference>
<gene>
    <name evidence="9" type="ORF">AM1BK_30080</name>
</gene>
<dbReference type="SUPFAM" id="SSF52540">
    <property type="entry name" value="P-loop containing nucleoside triphosphate hydrolases"/>
    <property type="match status" value="1"/>
</dbReference>
<dbReference type="PROSITE" id="PS00676">
    <property type="entry name" value="SIGMA54_INTERACT_2"/>
    <property type="match status" value="1"/>
</dbReference>
<evidence type="ECO:0000256" key="3">
    <source>
        <dbReference type="ARBA" id="ARBA00022840"/>
    </source>
</evidence>
<dbReference type="NCBIfam" id="TIGR04381">
    <property type="entry name" value="HTH_TypR"/>
    <property type="match status" value="1"/>
</dbReference>
<feature type="coiled-coil region" evidence="5">
    <location>
        <begin position="114"/>
        <end position="141"/>
    </location>
</feature>
<evidence type="ECO:0000256" key="4">
    <source>
        <dbReference type="ARBA" id="ARBA00029500"/>
    </source>
</evidence>
<sequence>MADKVKRLQELNAELENVFEYSFEGILLTDADGTIMKLNNVSASFMKLQKEEAIGKNVRDLEKKGIFSPSAVGKVIEYGKSVELVQSAIGGRYVYVRAKPIFDENGKINRIVSFTRDLSEIMLLKKQLEEMEDELNKYRRNFLEPIQIKGISSRSEKMKETLNHVHKLAGVNSDVLLLGETGVGKSEIARVIHQLSSRKGKPFYMINCAALPESLIEVELFGYKGGMFTGGDPGGKKGLFEASDGGTLFLDEIGELPLHLQAKLLHVIQERQFRPVGGTEQLKLDVRIITATNRNLREMVQSGLFREDLYHRINIFPIVIPALRNRKEDILDLAHQFLQEFNKFYHKQITFSPKVLEKFLSYSWEGNVRELKNVIERLVVLSDYTVVQESDLPEYIQEASSAPSDLTLKEILEEVEQSIILKEYEKENSSYKVAKKLGISQTAAARKIKKYLE</sequence>
<evidence type="ECO:0000256" key="1">
    <source>
        <dbReference type="ARBA" id="ARBA00022741"/>
    </source>
</evidence>
<organism evidence="9 10">
    <name type="scientific">Neobacillus kokaensis</name>
    <dbReference type="NCBI Taxonomy" id="2759023"/>
    <lineage>
        <taxon>Bacteria</taxon>
        <taxon>Bacillati</taxon>
        <taxon>Bacillota</taxon>
        <taxon>Bacilli</taxon>
        <taxon>Bacillales</taxon>
        <taxon>Bacillaceae</taxon>
        <taxon>Neobacillus</taxon>
    </lineage>
</organism>
<dbReference type="EMBL" id="BNDS01000012">
    <property type="protein sequence ID" value="GHH99465.1"/>
    <property type="molecule type" value="Genomic_DNA"/>
</dbReference>
<dbReference type="PANTHER" id="PTHR32071:SF57">
    <property type="entry name" value="C4-DICARBOXYLATE TRANSPORT TRANSCRIPTIONAL REGULATORY PROTEIN DCTD"/>
    <property type="match status" value="1"/>
</dbReference>
<dbReference type="CDD" id="cd00009">
    <property type="entry name" value="AAA"/>
    <property type="match status" value="1"/>
</dbReference>
<dbReference type="Pfam" id="PF13426">
    <property type="entry name" value="PAS_9"/>
    <property type="match status" value="1"/>
</dbReference>
<dbReference type="Proteomes" id="UP000637074">
    <property type="component" value="Unassembled WGS sequence"/>
</dbReference>
<dbReference type="Pfam" id="PF00158">
    <property type="entry name" value="Sigma54_activat"/>
    <property type="match status" value="1"/>
</dbReference>
<dbReference type="InterPro" id="IPR000014">
    <property type="entry name" value="PAS"/>
</dbReference>
<name>A0ABQ3N6H9_9BACI</name>
<dbReference type="InterPro" id="IPR009057">
    <property type="entry name" value="Homeodomain-like_sf"/>
</dbReference>
<dbReference type="SUPFAM" id="SSF55785">
    <property type="entry name" value="PYP-like sensor domain (PAS domain)"/>
    <property type="match status" value="1"/>
</dbReference>
<keyword evidence="5" id="KW-0175">Coiled coil</keyword>
<dbReference type="InterPro" id="IPR058031">
    <property type="entry name" value="AAA_lid_NorR"/>
</dbReference>
<dbReference type="RefSeq" id="WP_191274170.1">
    <property type="nucleotide sequence ID" value="NZ_BNDS01000012.1"/>
</dbReference>
<dbReference type="CDD" id="cd00130">
    <property type="entry name" value="PAS"/>
    <property type="match status" value="1"/>
</dbReference>
<feature type="domain" description="PAC" evidence="8">
    <location>
        <begin position="78"/>
        <end position="130"/>
    </location>
</feature>
<feature type="domain" description="PAS" evidence="7">
    <location>
        <begin position="11"/>
        <end position="61"/>
    </location>
</feature>
<keyword evidence="1" id="KW-0547">Nucleotide-binding</keyword>
<evidence type="ECO:0000259" key="6">
    <source>
        <dbReference type="PROSITE" id="PS50045"/>
    </source>
</evidence>
<accession>A0ABQ3N6H9</accession>
<protein>
    <recommendedName>
        <fullName evidence="4">HTH-type transcriptional regulatory protein TyrR</fullName>
    </recommendedName>
</protein>
<evidence type="ECO:0000313" key="10">
    <source>
        <dbReference type="Proteomes" id="UP000637074"/>
    </source>
</evidence>
<dbReference type="Pfam" id="PF25601">
    <property type="entry name" value="AAA_lid_14"/>
    <property type="match status" value="1"/>
</dbReference>
<dbReference type="InterPro" id="IPR025662">
    <property type="entry name" value="Sigma_54_int_dom_ATP-bd_1"/>
</dbReference>
<evidence type="ECO:0000259" key="8">
    <source>
        <dbReference type="PROSITE" id="PS50113"/>
    </source>
</evidence>
<keyword evidence="2" id="KW-0058">Aromatic hydrocarbons catabolism</keyword>
<feature type="domain" description="Sigma-54 factor interaction" evidence="6">
    <location>
        <begin position="151"/>
        <end position="380"/>
    </location>
</feature>
<keyword evidence="3" id="KW-0067">ATP-binding</keyword>
<dbReference type="Gene3D" id="1.10.8.60">
    <property type="match status" value="1"/>
</dbReference>
<dbReference type="InterPro" id="IPR003593">
    <property type="entry name" value="AAA+_ATPase"/>
</dbReference>
<evidence type="ECO:0000313" key="9">
    <source>
        <dbReference type="EMBL" id="GHH99465.1"/>
    </source>
</evidence>
<proteinExistence type="predicted"/>
<dbReference type="InterPro" id="IPR035965">
    <property type="entry name" value="PAS-like_dom_sf"/>
</dbReference>
<dbReference type="NCBIfam" id="TIGR00229">
    <property type="entry name" value="sensory_box"/>
    <property type="match status" value="1"/>
</dbReference>
<dbReference type="Pfam" id="PF18024">
    <property type="entry name" value="HTH_50"/>
    <property type="match status" value="1"/>
</dbReference>
<evidence type="ECO:0000259" key="7">
    <source>
        <dbReference type="PROSITE" id="PS50112"/>
    </source>
</evidence>
<dbReference type="InterPro" id="IPR030828">
    <property type="entry name" value="HTH_TyrR"/>
</dbReference>
<comment type="caution">
    <text evidence="9">The sequence shown here is derived from an EMBL/GenBank/DDBJ whole genome shotgun (WGS) entry which is preliminary data.</text>
</comment>
<dbReference type="PROSITE" id="PS50112">
    <property type="entry name" value="PAS"/>
    <property type="match status" value="1"/>
</dbReference>
<dbReference type="Gene3D" id="1.10.10.60">
    <property type="entry name" value="Homeodomain-like"/>
    <property type="match status" value="1"/>
</dbReference>
<dbReference type="PANTHER" id="PTHR32071">
    <property type="entry name" value="TRANSCRIPTIONAL REGULATORY PROTEIN"/>
    <property type="match status" value="1"/>
</dbReference>
<dbReference type="InterPro" id="IPR000700">
    <property type="entry name" value="PAS-assoc_C"/>
</dbReference>
<reference evidence="9 10" key="1">
    <citation type="journal article" date="2022" name="Int. J. Syst. Evol. Microbiol.">
        <title>Neobacillus kokaensis sp. nov., isolated from soil.</title>
        <authorList>
            <person name="Yuki K."/>
            <person name="Matsubara H."/>
            <person name="Yamaguchi S."/>
        </authorList>
    </citation>
    <scope>NUCLEOTIDE SEQUENCE [LARGE SCALE GENOMIC DNA]</scope>
    <source>
        <strain evidence="9 10">LOB 377</strain>
    </source>
</reference>
<dbReference type="InterPro" id="IPR027417">
    <property type="entry name" value="P-loop_NTPase"/>
</dbReference>